<dbReference type="Proteomes" id="UP000326924">
    <property type="component" value="Unassembled WGS sequence"/>
</dbReference>
<protein>
    <submittedName>
        <fullName evidence="2">Uncharacterized protein</fullName>
    </submittedName>
</protein>
<keyword evidence="3" id="KW-1185">Reference proteome</keyword>
<sequence length="808" mass="88317">MDPLQPPSRRPRAITIYKDSLELQNNQITAAVIPSGLCQRNGNVMPLTQGPKKPVPDISSFISDGDENIGACPPSGRKARLVDRSPEPPKPGFGNEPPPKPLQRNRRRKAQNGTGLKRAATITGAISGRQRDPKAAGKKQYAPQNSSKVSRALASPDWRARPTDPAVSQTIAGNGTSNDAASCLPGRVVGSDTTATGMAVPIDKEAIRGVVKDVADEHPILEERMITSDSFKPEEVAGTAVDPQPSTQSHNRTARNETGVAAIADAPNQQARDTSVSAWMDDMDRYPRRSTAIEGEMRRVPTLRRENAIVGQEWFPDHTSVDTAITNSMPPPSPGPQHLGSMQEVGHLSSDRLPTTITFELPTTSNEMLEEREHQISNRVQFAEDHSEAPAPSEAEHWKEEEEEKASGWIASLDDSTVFDHSEQAKEASTEVSDAQNSPQSLGSSNKFNIYSSNATKLSPRSRIPIPRKGSAASVRRYTPARRLSTVSPSPQPKPTSGGGDLGGGHMSPSRTKLSPLGSPSLIVAPPLPDSLDMGVTAGVARIAILEVDGDTKKADPKLLDRRRHRQSSIPIPERCSSDRHKLSCPHCRIKEDIPRVKITPPAPAEKLVVKKTRAFKEELVGGRHTAARALARRVSSELLAARKFEAEREAAEAQRLAGKGAKRNSLGPKGYRNSGIPSRLVDTRPALLRLSDEAVENHPAVIYERKVLYAEEDKEPFPPLPLLSNAPEFATWEDSVKSYLLNAVTTEQITLEMLSWDHIVDCYAAACHESRSLFEHRLQHAMRVCGDQYVEGFYEQVEKRPELSPSW</sequence>
<dbReference type="EMBL" id="VXIS01000177">
    <property type="protein sequence ID" value="KAA8898853.1"/>
    <property type="molecule type" value="Genomic_DNA"/>
</dbReference>
<accession>A0A5J5EPS7</accession>
<feature type="region of interest" description="Disordered" evidence="1">
    <location>
        <begin position="656"/>
        <end position="676"/>
    </location>
</feature>
<name>A0A5J5EPS7_9PEZI</name>
<reference evidence="2 3" key="1">
    <citation type="submission" date="2019-09" db="EMBL/GenBank/DDBJ databases">
        <title>Draft genome of the ectomycorrhizal ascomycete Sphaerosporella brunnea.</title>
        <authorList>
            <consortium name="DOE Joint Genome Institute"/>
            <person name="Benucci G.M."/>
            <person name="Marozzi G."/>
            <person name="Antonielli L."/>
            <person name="Sanchez S."/>
            <person name="Marco P."/>
            <person name="Wang X."/>
            <person name="Falini L.B."/>
            <person name="Barry K."/>
            <person name="Haridas S."/>
            <person name="Lipzen A."/>
            <person name="Labutti K."/>
            <person name="Grigoriev I.V."/>
            <person name="Murat C."/>
            <person name="Martin F."/>
            <person name="Albertini E."/>
            <person name="Donnini D."/>
            <person name="Bonito G."/>
        </authorList>
    </citation>
    <scope>NUCLEOTIDE SEQUENCE [LARGE SCALE GENOMIC DNA]</scope>
    <source>
        <strain evidence="2 3">Sb_GMNB300</strain>
    </source>
</reference>
<dbReference type="AlphaFoldDB" id="A0A5J5EPS7"/>
<dbReference type="InParanoid" id="A0A5J5EPS7"/>
<feature type="compositionally biased region" description="Pro residues" evidence="1">
    <location>
        <begin position="88"/>
        <end position="101"/>
    </location>
</feature>
<evidence type="ECO:0000313" key="2">
    <source>
        <dbReference type="EMBL" id="KAA8898853.1"/>
    </source>
</evidence>
<feature type="region of interest" description="Disordered" evidence="1">
    <location>
        <begin position="47"/>
        <end position="174"/>
    </location>
</feature>
<proteinExistence type="predicted"/>
<feature type="compositionally biased region" description="Polar residues" evidence="1">
    <location>
        <begin position="430"/>
        <end position="459"/>
    </location>
</feature>
<organism evidence="2 3">
    <name type="scientific">Sphaerosporella brunnea</name>
    <dbReference type="NCBI Taxonomy" id="1250544"/>
    <lineage>
        <taxon>Eukaryota</taxon>
        <taxon>Fungi</taxon>
        <taxon>Dikarya</taxon>
        <taxon>Ascomycota</taxon>
        <taxon>Pezizomycotina</taxon>
        <taxon>Pezizomycetes</taxon>
        <taxon>Pezizales</taxon>
        <taxon>Pyronemataceae</taxon>
        <taxon>Sphaerosporella</taxon>
    </lineage>
</organism>
<feature type="region of interest" description="Disordered" evidence="1">
    <location>
        <begin position="235"/>
        <end position="254"/>
    </location>
</feature>
<feature type="region of interest" description="Disordered" evidence="1">
    <location>
        <begin position="420"/>
        <end position="518"/>
    </location>
</feature>
<feature type="compositionally biased region" description="Gly residues" evidence="1">
    <location>
        <begin position="497"/>
        <end position="506"/>
    </location>
</feature>
<gene>
    <name evidence="2" type="ORF">FN846DRAFT_909901</name>
</gene>
<comment type="caution">
    <text evidence="2">The sequence shown here is derived from an EMBL/GenBank/DDBJ whole genome shotgun (WGS) entry which is preliminary data.</text>
</comment>
<evidence type="ECO:0000256" key="1">
    <source>
        <dbReference type="SAM" id="MobiDB-lite"/>
    </source>
</evidence>
<evidence type="ECO:0000313" key="3">
    <source>
        <dbReference type="Proteomes" id="UP000326924"/>
    </source>
</evidence>
<feature type="compositionally biased region" description="Basic and acidic residues" evidence="1">
    <location>
        <begin position="420"/>
        <end position="429"/>
    </location>
</feature>
<feature type="compositionally biased region" description="Basic and acidic residues" evidence="1">
    <location>
        <begin position="380"/>
        <end position="400"/>
    </location>
</feature>
<feature type="region of interest" description="Disordered" evidence="1">
    <location>
        <begin position="380"/>
        <end position="407"/>
    </location>
</feature>